<comment type="caution">
    <text evidence="2">The sequence shown here is derived from an EMBL/GenBank/DDBJ whole genome shotgun (WGS) entry which is preliminary data.</text>
</comment>
<dbReference type="AlphaFoldDB" id="A0A3M5NPI0"/>
<accession>A0A3M5NPI0</accession>
<dbReference type="Proteomes" id="UP000282636">
    <property type="component" value="Unassembled WGS sequence"/>
</dbReference>
<feature type="region of interest" description="Disordered" evidence="1">
    <location>
        <begin position="183"/>
        <end position="203"/>
    </location>
</feature>
<evidence type="ECO:0000256" key="1">
    <source>
        <dbReference type="SAM" id="MobiDB-lite"/>
    </source>
</evidence>
<dbReference type="Gene3D" id="1.25.40.10">
    <property type="entry name" value="Tetratricopeptide repeat domain"/>
    <property type="match status" value="1"/>
</dbReference>
<keyword evidence="2" id="KW-0449">Lipoprotein</keyword>
<sequence length="203" mass="23179">MWRRFWCGERSCTNSLIEAQREATPVCVFSHCSFALPCCCGEGQSADSRHSICLKKRAVRPIKGREQETPMRIVTIVVLLTALSGCTRWAMNSNLDHAYRAYQEGDCDRVMLDLSKVDRQSRERRYVQPEVSMLRGQCLERQKLYVDAAQTYQFLMNQYPGSEYAYRARARLDTLAQLGHYPQAQPARPVPAPAPVRNVSVSK</sequence>
<organism evidence="2 3">
    <name type="scientific">Pseudomonas syringae pv. theae</name>
    <dbReference type="NCBI Taxonomy" id="103985"/>
    <lineage>
        <taxon>Bacteria</taxon>
        <taxon>Pseudomonadati</taxon>
        <taxon>Pseudomonadota</taxon>
        <taxon>Gammaproteobacteria</taxon>
        <taxon>Pseudomonadales</taxon>
        <taxon>Pseudomonadaceae</taxon>
        <taxon>Pseudomonas</taxon>
        <taxon>Pseudomonas syringae</taxon>
    </lineage>
</organism>
<reference evidence="2 3" key="1">
    <citation type="submission" date="2018-08" db="EMBL/GenBank/DDBJ databases">
        <title>Recombination of ecologically and evolutionarily significant loci maintains genetic cohesion in the Pseudomonas syringae species complex.</title>
        <authorList>
            <person name="Dillon M."/>
            <person name="Thakur S."/>
            <person name="Almeida R.N.D."/>
            <person name="Weir B.S."/>
            <person name="Guttman D.S."/>
        </authorList>
    </citation>
    <scope>NUCLEOTIDE SEQUENCE [LARGE SCALE GENOMIC DNA]</scope>
    <source>
        <strain evidence="2 3">ICMP 3934</strain>
    </source>
</reference>
<dbReference type="EMBL" id="RBTL01000050">
    <property type="protein sequence ID" value="RMT73616.1"/>
    <property type="molecule type" value="Genomic_DNA"/>
</dbReference>
<evidence type="ECO:0000313" key="3">
    <source>
        <dbReference type="Proteomes" id="UP000282636"/>
    </source>
</evidence>
<gene>
    <name evidence="2" type="ORF">ALP44_05475</name>
</gene>
<dbReference type="InterPro" id="IPR011990">
    <property type="entry name" value="TPR-like_helical_dom_sf"/>
</dbReference>
<protein>
    <submittedName>
        <fullName evidence="2">Lipoprotein</fullName>
    </submittedName>
</protein>
<name>A0A3M5NPI0_PSESX</name>
<proteinExistence type="predicted"/>
<evidence type="ECO:0000313" key="2">
    <source>
        <dbReference type="EMBL" id="RMT73616.1"/>
    </source>
</evidence>